<evidence type="ECO:0000313" key="8">
    <source>
        <dbReference type="EMBL" id="MCA2016556.1"/>
    </source>
</evidence>
<dbReference type="Pfam" id="PF00251">
    <property type="entry name" value="Glyco_hydro_32N"/>
    <property type="match status" value="1"/>
</dbReference>
<dbReference type="GO" id="GO:0016787">
    <property type="term" value="F:hydrolase activity"/>
    <property type="evidence" value="ECO:0007669"/>
    <property type="project" value="UniProtKB-KW"/>
</dbReference>
<evidence type="ECO:0000256" key="4">
    <source>
        <dbReference type="RuleBase" id="RU362110"/>
    </source>
</evidence>
<feature type="domain" description="Glycosyl hydrolase family 32 C-terminal" evidence="7">
    <location>
        <begin position="419"/>
        <end position="518"/>
    </location>
</feature>
<reference evidence="9" key="1">
    <citation type="submission" date="2023-07" db="EMBL/GenBank/DDBJ databases">
        <title>Molecular identification of indigenous halophilic bacteria isolated from red sea cost, biodegradation of synthetic dyes and assessment of degraded metabolite toxicity.</title>
        <authorList>
            <person name="Chaieb K."/>
            <person name="Altayb H.N."/>
        </authorList>
    </citation>
    <scope>NUCLEOTIDE SEQUENCE [LARGE SCALE GENOMIC DNA]</scope>
    <source>
        <strain evidence="9">K20</strain>
    </source>
</reference>
<dbReference type="NCBIfam" id="TIGR01322">
    <property type="entry name" value="scrB_fam"/>
    <property type="match status" value="1"/>
</dbReference>
<dbReference type="Gene3D" id="2.115.10.20">
    <property type="entry name" value="Glycosyl hydrolase domain, family 43"/>
    <property type="match status" value="1"/>
</dbReference>
<dbReference type="PROSITE" id="PS00609">
    <property type="entry name" value="GLYCOSYL_HYDROL_F32"/>
    <property type="match status" value="1"/>
</dbReference>
<comment type="catalytic activity">
    <reaction evidence="4">
        <text>Hydrolysis of terminal non-reducing beta-D-fructofuranoside residues in beta-D-fructofuranosides.</text>
        <dbReference type="EC" id="3.2.1.26"/>
    </reaction>
</comment>
<comment type="caution">
    <text evidence="8">The sequence shown here is derived from an EMBL/GenBank/DDBJ whole genome shotgun (WGS) entry which is preliminary data.</text>
</comment>
<dbReference type="InterPro" id="IPR001362">
    <property type="entry name" value="Glyco_hydro_32"/>
</dbReference>
<organism evidence="8 9">
    <name type="scientific">Vibrio tritonius</name>
    <dbReference type="NCBI Taxonomy" id="1435069"/>
    <lineage>
        <taxon>Bacteria</taxon>
        <taxon>Pseudomonadati</taxon>
        <taxon>Pseudomonadota</taxon>
        <taxon>Gammaproteobacteria</taxon>
        <taxon>Vibrionales</taxon>
        <taxon>Vibrionaceae</taxon>
        <taxon>Vibrio</taxon>
    </lineage>
</organism>
<evidence type="ECO:0000259" key="7">
    <source>
        <dbReference type="Pfam" id="PF08244"/>
    </source>
</evidence>
<dbReference type="SUPFAM" id="SSF75005">
    <property type="entry name" value="Arabinanase/levansucrase/invertase"/>
    <property type="match status" value="1"/>
</dbReference>
<dbReference type="SMART" id="SM00640">
    <property type="entry name" value="Glyco_32"/>
    <property type="match status" value="1"/>
</dbReference>
<dbReference type="Pfam" id="PF08244">
    <property type="entry name" value="Glyco_hydro_32C"/>
    <property type="match status" value="1"/>
</dbReference>
<dbReference type="SUPFAM" id="SSF49899">
    <property type="entry name" value="Concanavalin A-like lectins/glucanases"/>
    <property type="match status" value="1"/>
</dbReference>
<comment type="subcellular location">
    <subcellularLocation>
        <location evidence="5">Cytoplasm</location>
    </subcellularLocation>
</comment>
<evidence type="ECO:0000256" key="1">
    <source>
        <dbReference type="ARBA" id="ARBA00009902"/>
    </source>
</evidence>
<dbReference type="Gene3D" id="2.60.120.560">
    <property type="entry name" value="Exo-inulinase, domain 1"/>
    <property type="match status" value="1"/>
</dbReference>
<evidence type="ECO:0000256" key="3">
    <source>
        <dbReference type="ARBA" id="ARBA00023295"/>
    </source>
</evidence>
<comment type="similarity">
    <text evidence="1 4">Belongs to the glycosyl hydrolase 32 family.</text>
</comment>
<evidence type="ECO:0000256" key="2">
    <source>
        <dbReference type="ARBA" id="ARBA00022801"/>
    </source>
</evidence>
<dbReference type="RefSeq" id="WP_225250537.1">
    <property type="nucleotide sequence ID" value="NZ_JAIWIU010000061.1"/>
</dbReference>
<dbReference type="InterPro" id="IPR013148">
    <property type="entry name" value="Glyco_hydro_32_N"/>
</dbReference>
<dbReference type="PANTHER" id="PTHR43101:SF1">
    <property type="entry name" value="BETA-FRUCTOSIDASE"/>
    <property type="match status" value="1"/>
</dbReference>
<dbReference type="Proteomes" id="UP001199044">
    <property type="component" value="Unassembled WGS sequence"/>
</dbReference>
<dbReference type="InterPro" id="IPR018053">
    <property type="entry name" value="Glyco_hydro_32_AS"/>
</dbReference>
<keyword evidence="5" id="KW-0963">Cytoplasm</keyword>
<accession>A0ABS7YLK2</accession>
<dbReference type="CDD" id="cd18623">
    <property type="entry name" value="GH32_ScrB-like"/>
    <property type="match status" value="1"/>
</dbReference>
<proteinExistence type="inferred from homology"/>
<gene>
    <name evidence="8" type="ORF">LDJ79_10560</name>
</gene>
<dbReference type="InterPro" id="IPR023296">
    <property type="entry name" value="Glyco_hydro_beta-prop_sf"/>
</dbReference>
<evidence type="ECO:0000256" key="5">
    <source>
        <dbReference type="RuleBase" id="RU365015"/>
    </source>
</evidence>
<keyword evidence="2 4" id="KW-0378">Hydrolase</keyword>
<comment type="function">
    <text evidence="5">Enables the bacterium to metabolize sucrose as a sole carbon source.</text>
</comment>
<dbReference type="InterPro" id="IPR051214">
    <property type="entry name" value="GH32_Enzymes"/>
</dbReference>
<keyword evidence="5" id="KW-0119">Carbohydrate metabolism</keyword>
<protein>
    <recommendedName>
        <fullName evidence="4">Sucrose-6-phosphate hydrolase</fullName>
        <ecNumber evidence="4">3.2.1.26</ecNumber>
    </recommendedName>
    <alternativeName>
        <fullName evidence="5">Invertase</fullName>
    </alternativeName>
</protein>
<keyword evidence="9" id="KW-1185">Reference proteome</keyword>
<name>A0ABS7YLK2_9VIBR</name>
<evidence type="ECO:0000313" key="9">
    <source>
        <dbReference type="Proteomes" id="UP001199044"/>
    </source>
</evidence>
<evidence type="ECO:0000259" key="6">
    <source>
        <dbReference type="Pfam" id="PF00251"/>
    </source>
</evidence>
<dbReference type="InterPro" id="IPR013189">
    <property type="entry name" value="Glyco_hydro_32_C"/>
</dbReference>
<dbReference type="EC" id="3.2.1.26" evidence="4"/>
<comment type="pathway">
    <text evidence="5">Glycan biosynthesis; sucrose metabolism.</text>
</comment>
<dbReference type="EMBL" id="JAIWIU010000061">
    <property type="protein sequence ID" value="MCA2016556.1"/>
    <property type="molecule type" value="Genomic_DNA"/>
</dbReference>
<dbReference type="InterPro" id="IPR006232">
    <property type="entry name" value="Suc6P_hydrolase"/>
</dbReference>
<feature type="domain" description="Glycosyl hydrolase family 32 N-terminal" evidence="6">
    <location>
        <begin position="96"/>
        <end position="396"/>
    </location>
</feature>
<sequence>MSLELLVELAGGVNNIRRILAPAGRITVAVHQPEPSPLPETISAEWVLGERQLSVTRGDITDAQLRALGEQISIKQREAATPHLEPQSSHYRPTWHIAPPQGLVNDPNGFVYHDGAYHLFYQWYPYSCEHKDKHWVHLKSNDLINWHHQSIALTPSDWFDSHGVFSGHAVSQDDGLWVFYTGNVRLGEERYRQTTQCMAHSVDGKTFVKHGPVIRELPEGVTEHFRDPKIFYANDKWFMILGAQTTALEGRLAVYHSPDLIHWTFDKLYGDELAPFGYMWECPDWFTLGDESFLVFGPQGIKDDNPHHTIGHQNRIFRMTLDEHDAFHFIEGWQLDAGFDFYAPQSMQTPDGRRVMVGWMGLPDEVNQPSCEDGWIHQLTTLRELRWQDGRIVQAPVQEIRDLRGAEQALTLSNTSIDLGTKSFELQLTLPWGSELQLMQNSDYAVRLIADEKLRVLRFDRSQTELREGDVIRELPLDCTDITLTILADSSSLEVFINHGEKVMTSRVFTPADATKITALGGAIDATFYLLNGSFQTYPLS</sequence>
<dbReference type="PANTHER" id="PTHR43101">
    <property type="entry name" value="BETA-FRUCTOSIDASE"/>
    <property type="match status" value="1"/>
</dbReference>
<dbReference type="InterPro" id="IPR013320">
    <property type="entry name" value="ConA-like_dom_sf"/>
</dbReference>
<keyword evidence="3 4" id="KW-0326">Glycosidase</keyword>